<dbReference type="AlphaFoldDB" id="A0A1Z4KIR4"/>
<gene>
    <name evidence="2" type="ORF">NIES23_16560</name>
</gene>
<organism evidence="2 3">
    <name type="scientific">Trichormus variabilis NIES-23</name>
    <dbReference type="NCBI Taxonomy" id="1973479"/>
    <lineage>
        <taxon>Bacteria</taxon>
        <taxon>Bacillati</taxon>
        <taxon>Cyanobacteriota</taxon>
        <taxon>Cyanophyceae</taxon>
        <taxon>Nostocales</taxon>
        <taxon>Nostocaceae</taxon>
        <taxon>Trichormus</taxon>
    </lineage>
</organism>
<proteinExistence type="predicted"/>
<accession>A0A1Z4KIR4</accession>
<evidence type="ECO:0000313" key="3">
    <source>
        <dbReference type="Proteomes" id="UP000217507"/>
    </source>
</evidence>
<dbReference type="InterPro" id="IPR018745">
    <property type="entry name" value="MpsC"/>
</dbReference>
<sequence length="134" mass="15125">MGNPTIGQLEREISQRVSSLYNEKLGQRPSQIICHFFDSELVISLENSVTQTERTLLDGGHEILVEQIRILLDKIIKRELQILIEKVIGKPILDLMSNTNLATGRTGIIVILDELPTVRNPESIPKVNWKNVAD</sequence>
<feature type="domain" description="Na+-translocating membrane potential-generating system MpsC" evidence="1">
    <location>
        <begin position="6"/>
        <end position="114"/>
    </location>
</feature>
<dbReference type="EMBL" id="AP018216">
    <property type="protein sequence ID" value="BAY68866.1"/>
    <property type="molecule type" value="Genomic_DNA"/>
</dbReference>
<name>A0A1Z4KIR4_ANAVA</name>
<dbReference type="Proteomes" id="UP000217507">
    <property type="component" value="Chromosome"/>
</dbReference>
<evidence type="ECO:0000313" key="2">
    <source>
        <dbReference type="EMBL" id="BAY68866.1"/>
    </source>
</evidence>
<evidence type="ECO:0000259" key="1">
    <source>
        <dbReference type="Pfam" id="PF10057"/>
    </source>
</evidence>
<dbReference type="Pfam" id="PF10057">
    <property type="entry name" value="MpsC"/>
    <property type="match status" value="1"/>
</dbReference>
<protein>
    <recommendedName>
        <fullName evidence="1">Na+-translocating membrane potential-generating system MpsC domain-containing protein</fullName>
    </recommendedName>
</protein>
<reference evidence="2 3" key="1">
    <citation type="submission" date="2017-06" db="EMBL/GenBank/DDBJ databases">
        <title>Genome sequencing of cyanobaciteial culture collection at National Institute for Environmental Studies (NIES).</title>
        <authorList>
            <person name="Hirose Y."/>
            <person name="Shimura Y."/>
            <person name="Fujisawa T."/>
            <person name="Nakamura Y."/>
            <person name="Kawachi M."/>
        </authorList>
    </citation>
    <scope>NUCLEOTIDE SEQUENCE [LARGE SCALE GENOMIC DNA]</scope>
    <source>
        <strain evidence="2 3">NIES-23</strain>
    </source>
</reference>